<name>A0A8S5QU24_9CAUD</name>
<dbReference type="InterPro" id="IPR059180">
    <property type="entry name" value="3D_YorM"/>
</dbReference>
<reference evidence="3" key="1">
    <citation type="journal article" date="2021" name="Proc. Natl. Acad. Sci. U.S.A.">
        <title>A Catalog of Tens of Thousands of Viruses from Human Metagenomes Reveals Hidden Associations with Chronic Diseases.</title>
        <authorList>
            <person name="Tisza M.J."/>
            <person name="Buck C.B."/>
        </authorList>
    </citation>
    <scope>NUCLEOTIDE SEQUENCE</scope>
    <source>
        <strain evidence="3">CtLsx2</strain>
    </source>
</reference>
<evidence type="ECO:0000256" key="1">
    <source>
        <dbReference type="SAM" id="Phobius"/>
    </source>
</evidence>
<protein>
    <submittedName>
        <fullName evidence="3">3D containing protein</fullName>
    </submittedName>
</protein>
<evidence type="ECO:0000259" key="2">
    <source>
        <dbReference type="Pfam" id="PF06725"/>
    </source>
</evidence>
<keyword evidence="1" id="KW-0472">Membrane</keyword>
<dbReference type="GO" id="GO:0004553">
    <property type="term" value="F:hydrolase activity, hydrolyzing O-glycosyl compounds"/>
    <property type="evidence" value="ECO:0007669"/>
    <property type="project" value="InterPro"/>
</dbReference>
<dbReference type="GO" id="GO:0019867">
    <property type="term" value="C:outer membrane"/>
    <property type="evidence" value="ECO:0007669"/>
    <property type="project" value="InterPro"/>
</dbReference>
<feature type="transmembrane region" description="Helical" evidence="1">
    <location>
        <begin position="51"/>
        <end position="73"/>
    </location>
</feature>
<dbReference type="GO" id="GO:0009254">
    <property type="term" value="P:peptidoglycan turnover"/>
    <property type="evidence" value="ECO:0007669"/>
    <property type="project" value="InterPro"/>
</dbReference>
<keyword evidence="1" id="KW-1133">Transmembrane helix</keyword>
<evidence type="ECO:0000313" key="3">
    <source>
        <dbReference type="EMBL" id="DAE22140.1"/>
    </source>
</evidence>
<dbReference type="Pfam" id="PF06725">
    <property type="entry name" value="3D"/>
    <property type="match status" value="1"/>
</dbReference>
<dbReference type="CDD" id="cd14667">
    <property type="entry name" value="3D_containing_proteins"/>
    <property type="match status" value="1"/>
</dbReference>
<keyword evidence="1" id="KW-0812">Transmembrane</keyword>
<sequence length="189" mass="20908">MVCMGADVYRRGVAELGYRQGRGGAGAMRERNRRAREYSRMCRTRRWCRRMWVVAIVLWVMLLVLVAWCLTLPPVQEDVVQSPPTREVVELEPEKLLVCDITGYCACCTPYAHMNQRDGLVLTASGQWVAIGEAVAVDPDVIPLGSTVTLGGKTYIAADTGVYGYTVDVLMSHEDAAQAGVVKALVKWE</sequence>
<accession>A0A8S5QU24</accession>
<dbReference type="InterPro" id="IPR010611">
    <property type="entry name" value="3D_dom"/>
</dbReference>
<proteinExistence type="predicted"/>
<dbReference type="EMBL" id="BK015728">
    <property type="protein sequence ID" value="DAE22140.1"/>
    <property type="molecule type" value="Genomic_DNA"/>
</dbReference>
<feature type="domain" description="3D" evidence="2">
    <location>
        <begin position="134"/>
        <end position="183"/>
    </location>
</feature>
<organism evidence="3">
    <name type="scientific">Siphoviridae sp. ctLsx2</name>
    <dbReference type="NCBI Taxonomy" id="2826254"/>
    <lineage>
        <taxon>Viruses</taxon>
        <taxon>Duplodnaviria</taxon>
        <taxon>Heunggongvirae</taxon>
        <taxon>Uroviricota</taxon>
        <taxon>Caudoviricetes</taxon>
    </lineage>
</organism>